<evidence type="ECO:0000313" key="4">
    <source>
        <dbReference type="Proteomes" id="UP000517759"/>
    </source>
</evidence>
<protein>
    <submittedName>
        <fullName evidence="3">Uncharacterized protein</fullName>
    </submittedName>
</protein>
<reference evidence="5" key="2">
    <citation type="journal article" date="2019" name="Int. J. Syst. Evol. Microbiol.">
        <title>The Global Catalogue of Microorganisms (GCM) 10K type strain sequencing project: providing services to taxonomists for standard genome sequencing and annotation.</title>
        <authorList>
            <consortium name="The Broad Institute Genomics Platform"/>
            <consortium name="The Broad Institute Genome Sequencing Center for Infectious Disease"/>
            <person name="Wu L."/>
            <person name="Ma J."/>
        </authorList>
    </citation>
    <scope>NUCLEOTIDE SEQUENCE [LARGE SCALE GENOMIC DNA]</scope>
    <source>
        <strain evidence="5">NBRC 107710</strain>
    </source>
</reference>
<gene>
    <name evidence="2" type="ORF">GCM10007884_06820</name>
    <name evidence="3" type="ORF">GGR33_003465</name>
</gene>
<reference evidence="2" key="4">
    <citation type="submission" date="2023-01" db="EMBL/GenBank/DDBJ databases">
        <title>Draft genome sequence of Methylobacterium brachythecii strain NBRC 107710.</title>
        <authorList>
            <person name="Sun Q."/>
            <person name="Mori K."/>
        </authorList>
    </citation>
    <scope>NUCLEOTIDE SEQUENCE</scope>
    <source>
        <strain evidence="2">NBRC 107710</strain>
    </source>
</reference>
<accession>A0A7W6F8A6</accession>
<feature type="region of interest" description="Disordered" evidence="1">
    <location>
        <begin position="1"/>
        <end position="31"/>
    </location>
</feature>
<evidence type="ECO:0000313" key="5">
    <source>
        <dbReference type="Proteomes" id="UP001156881"/>
    </source>
</evidence>
<name>A0A7W6F8A6_9HYPH</name>
<evidence type="ECO:0000313" key="3">
    <source>
        <dbReference type="EMBL" id="MBB3903951.1"/>
    </source>
</evidence>
<evidence type="ECO:0000256" key="1">
    <source>
        <dbReference type="SAM" id="MobiDB-lite"/>
    </source>
</evidence>
<keyword evidence="5" id="KW-1185">Reference proteome</keyword>
<comment type="caution">
    <text evidence="3">The sequence shown here is derived from an EMBL/GenBank/DDBJ whole genome shotgun (WGS) entry which is preliminary data.</text>
</comment>
<dbReference type="RefSeq" id="WP_183507358.1">
    <property type="nucleotide sequence ID" value="NZ_BSPG01000002.1"/>
</dbReference>
<dbReference type="AlphaFoldDB" id="A0A7W6F8A6"/>
<proteinExistence type="predicted"/>
<dbReference type="Proteomes" id="UP001156881">
    <property type="component" value="Unassembled WGS sequence"/>
</dbReference>
<reference evidence="2" key="1">
    <citation type="journal article" date="2014" name="Int. J. Syst. Evol. Microbiol.">
        <title>Complete genome of a new Firmicutes species belonging to the dominant human colonic microbiota ('Ruminococcus bicirculans') reveals two chromosomes and a selective capacity to utilize plant glucans.</title>
        <authorList>
            <consortium name="NISC Comparative Sequencing Program"/>
            <person name="Wegmann U."/>
            <person name="Louis P."/>
            <person name="Goesmann A."/>
            <person name="Henrissat B."/>
            <person name="Duncan S.H."/>
            <person name="Flint H.J."/>
        </authorList>
    </citation>
    <scope>NUCLEOTIDE SEQUENCE</scope>
    <source>
        <strain evidence="2">NBRC 107710</strain>
    </source>
</reference>
<reference evidence="3 4" key="3">
    <citation type="submission" date="2020-08" db="EMBL/GenBank/DDBJ databases">
        <title>Genomic Encyclopedia of Type Strains, Phase IV (KMG-IV): sequencing the most valuable type-strain genomes for metagenomic binning, comparative biology and taxonomic classification.</title>
        <authorList>
            <person name="Goeker M."/>
        </authorList>
    </citation>
    <scope>NUCLEOTIDE SEQUENCE [LARGE SCALE GENOMIC DNA]</scope>
    <source>
        <strain evidence="3 4">DSM 24105</strain>
    </source>
</reference>
<dbReference type="Proteomes" id="UP000517759">
    <property type="component" value="Unassembled WGS sequence"/>
</dbReference>
<dbReference type="EMBL" id="JACIDN010000006">
    <property type="protein sequence ID" value="MBB3903951.1"/>
    <property type="molecule type" value="Genomic_DNA"/>
</dbReference>
<feature type="compositionally biased region" description="Polar residues" evidence="1">
    <location>
        <begin position="1"/>
        <end position="28"/>
    </location>
</feature>
<evidence type="ECO:0000313" key="2">
    <source>
        <dbReference type="EMBL" id="GLS42697.1"/>
    </source>
</evidence>
<sequence>MAPPWTTSKKTVSAIPTTNDRLSKSRTPITGYAPPSPPSTIDFVPSALFASMAKCAAIRRVAPAVSAALVTSSAALLGNLVDDAGSSFDLSSDFEAIADFERTGLTGRLGGGFADLCMAKMGYAWLDLSSELLPGLAGRLGDFIYDGPATGGHGVVLAEAKATNASSVTAGDVKGIADRGYRNQVDPHVGAVTVPGAGKIFHGYAVCLGAAPGVRGGLGHIVETAVATSPGGSGGTPAGGGSPVATTVGARLAIANYRAVFNLIDAPVLYGCLDRLLGSPGPFSEYESQEFLRFRYGDRWLLTGSDPTFCRWPRGELVPPLMLAEEIAEPLLEQISRILRTKARHWDGLPPFVLPSLPPIFCPDDAGPAGFRYVLAPDGLASPVDGYDEMTRRTWTVHGGLGS</sequence>
<dbReference type="EMBL" id="BSPG01000002">
    <property type="protein sequence ID" value="GLS42697.1"/>
    <property type="molecule type" value="Genomic_DNA"/>
</dbReference>
<organism evidence="3 4">
    <name type="scientific">Methylobacterium brachythecii</name>
    <dbReference type="NCBI Taxonomy" id="1176177"/>
    <lineage>
        <taxon>Bacteria</taxon>
        <taxon>Pseudomonadati</taxon>
        <taxon>Pseudomonadota</taxon>
        <taxon>Alphaproteobacteria</taxon>
        <taxon>Hyphomicrobiales</taxon>
        <taxon>Methylobacteriaceae</taxon>
        <taxon>Methylobacterium</taxon>
    </lineage>
</organism>